<evidence type="ECO:0000313" key="1">
    <source>
        <dbReference type="EMBL" id="RLM74649.1"/>
    </source>
</evidence>
<comment type="caution">
    <text evidence="1">The sequence shown here is derived from an EMBL/GenBank/DDBJ whole genome shotgun (WGS) entry which is preliminary data.</text>
</comment>
<evidence type="ECO:0000313" key="2">
    <source>
        <dbReference type="Proteomes" id="UP000275267"/>
    </source>
</evidence>
<sequence>MISSLGLVGIDVEWRGSTPKPRLPWNEAHAGDSSPSYTNVVFGKSCVGVYPGPNRVDPRGRKICRARRGNIRSCSSSFASFSSYSHLCAAPWTPTSDRCSCPWRLNGITARSLGGGGVN</sequence>
<name>A0A3L6Q7P6_PANMI</name>
<reference evidence="2" key="1">
    <citation type="journal article" date="2019" name="Nat. Commun.">
        <title>The genome of broomcorn millet.</title>
        <authorList>
            <person name="Zou C."/>
            <person name="Miki D."/>
            <person name="Li D."/>
            <person name="Tang Q."/>
            <person name="Xiao L."/>
            <person name="Rajput S."/>
            <person name="Deng P."/>
            <person name="Jia W."/>
            <person name="Huang R."/>
            <person name="Zhang M."/>
            <person name="Sun Y."/>
            <person name="Hu J."/>
            <person name="Fu X."/>
            <person name="Schnable P.S."/>
            <person name="Li F."/>
            <person name="Zhang H."/>
            <person name="Feng B."/>
            <person name="Zhu X."/>
            <person name="Liu R."/>
            <person name="Schnable J.C."/>
            <person name="Zhu J.-K."/>
            <person name="Zhang H."/>
        </authorList>
    </citation>
    <scope>NUCLEOTIDE SEQUENCE [LARGE SCALE GENOMIC DNA]</scope>
</reference>
<dbReference type="AlphaFoldDB" id="A0A3L6Q7P6"/>
<gene>
    <name evidence="1" type="ORF">C2845_PM15G02910</name>
</gene>
<dbReference type="EMBL" id="PQIB02000013">
    <property type="protein sequence ID" value="RLM74649.1"/>
    <property type="molecule type" value="Genomic_DNA"/>
</dbReference>
<protein>
    <submittedName>
        <fullName evidence="1">Uncharacterized protein</fullName>
    </submittedName>
</protein>
<accession>A0A3L6Q7P6</accession>
<keyword evidence="2" id="KW-1185">Reference proteome</keyword>
<dbReference type="Proteomes" id="UP000275267">
    <property type="component" value="Unassembled WGS sequence"/>
</dbReference>
<proteinExistence type="predicted"/>
<organism evidence="1 2">
    <name type="scientific">Panicum miliaceum</name>
    <name type="common">Proso millet</name>
    <name type="synonym">Broomcorn millet</name>
    <dbReference type="NCBI Taxonomy" id="4540"/>
    <lineage>
        <taxon>Eukaryota</taxon>
        <taxon>Viridiplantae</taxon>
        <taxon>Streptophyta</taxon>
        <taxon>Embryophyta</taxon>
        <taxon>Tracheophyta</taxon>
        <taxon>Spermatophyta</taxon>
        <taxon>Magnoliopsida</taxon>
        <taxon>Liliopsida</taxon>
        <taxon>Poales</taxon>
        <taxon>Poaceae</taxon>
        <taxon>PACMAD clade</taxon>
        <taxon>Panicoideae</taxon>
        <taxon>Panicodae</taxon>
        <taxon>Paniceae</taxon>
        <taxon>Panicinae</taxon>
        <taxon>Panicum</taxon>
        <taxon>Panicum sect. Panicum</taxon>
    </lineage>
</organism>